<evidence type="ECO:0000256" key="25">
    <source>
        <dbReference type="ARBA" id="ARBA00044770"/>
    </source>
</evidence>
<accession>A0A4Q8L7X2</accession>
<name>A0A4Q8L7X2_9GAMM</name>
<dbReference type="AlphaFoldDB" id="A0A4Q8L7X2"/>
<evidence type="ECO:0000256" key="16">
    <source>
        <dbReference type="ARBA" id="ARBA00022960"/>
    </source>
</evidence>
<keyword evidence="14 29" id="KW-0812">Transmembrane</keyword>
<keyword evidence="13" id="KW-0808">Transferase</keyword>
<protein>
    <recommendedName>
        <fullName evidence="7">Penicillin-binding protein 1A</fullName>
        <ecNumber evidence="25">2.4.99.28</ecNumber>
        <ecNumber evidence="6">3.4.16.4</ecNumber>
    </recommendedName>
</protein>
<dbReference type="UniPathway" id="UPA00219"/>
<comment type="similarity">
    <text evidence="5">In the N-terminal section; belongs to the glycosyltransferase 51 family.</text>
</comment>
<dbReference type="GO" id="GO:0009002">
    <property type="term" value="F:serine-type D-Ala-D-Ala carboxypeptidase activity"/>
    <property type="evidence" value="ECO:0007669"/>
    <property type="project" value="UniProtKB-EC"/>
</dbReference>
<comment type="subcellular location">
    <subcellularLocation>
        <location evidence="2">Cell inner membrane</location>
        <topology evidence="2">Single-pass type II membrane protein</topology>
    </subcellularLocation>
</comment>
<dbReference type="SUPFAM" id="SSF53955">
    <property type="entry name" value="Lysozyme-like"/>
    <property type="match status" value="1"/>
</dbReference>
<evidence type="ECO:0000256" key="6">
    <source>
        <dbReference type="ARBA" id="ARBA00012448"/>
    </source>
</evidence>
<comment type="pathway">
    <text evidence="27">Glycan biosynthesis.</text>
</comment>
<dbReference type="Gene3D" id="2.40.50.140">
    <property type="entry name" value="Nucleic acid-binding proteins"/>
    <property type="match status" value="1"/>
</dbReference>
<dbReference type="InterPro" id="IPR023346">
    <property type="entry name" value="Lysozyme-like_dom_sf"/>
</dbReference>
<keyword evidence="9" id="KW-0997">Cell inner membrane</keyword>
<keyword evidence="22" id="KW-0511">Multifunctional enzyme</keyword>
<dbReference type="RefSeq" id="WP_130551673.1">
    <property type="nucleotide sequence ID" value="NZ_SHMC01000004.1"/>
</dbReference>
<dbReference type="GO" id="GO:0008360">
    <property type="term" value="P:regulation of cell shape"/>
    <property type="evidence" value="ECO:0007669"/>
    <property type="project" value="UniProtKB-KW"/>
</dbReference>
<keyword evidence="19 29" id="KW-1133">Transmembrane helix</keyword>
<dbReference type="GO" id="GO:0006508">
    <property type="term" value="P:proteolysis"/>
    <property type="evidence" value="ECO:0007669"/>
    <property type="project" value="UniProtKB-KW"/>
</dbReference>
<evidence type="ECO:0000256" key="8">
    <source>
        <dbReference type="ARBA" id="ARBA00022475"/>
    </source>
</evidence>
<evidence type="ECO:0000256" key="28">
    <source>
        <dbReference type="SAM" id="MobiDB-lite"/>
    </source>
</evidence>
<keyword evidence="18" id="KW-0573">Peptidoglycan synthesis</keyword>
<evidence type="ECO:0000256" key="5">
    <source>
        <dbReference type="ARBA" id="ARBA00007739"/>
    </source>
</evidence>
<dbReference type="InterPro" id="IPR036950">
    <property type="entry name" value="PBP_transglycosylase"/>
</dbReference>
<evidence type="ECO:0000256" key="29">
    <source>
        <dbReference type="SAM" id="Phobius"/>
    </source>
</evidence>
<comment type="similarity">
    <text evidence="4">In the C-terminal section; belongs to the transpeptidase family.</text>
</comment>
<evidence type="ECO:0000256" key="11">
    <source>
        <dbReference type="ARBA" id="ARBA00022670"/>
    </source>
</evidence>
<keyword evidence="15" id="KW-0378">Hydrolase</keyword>
<comment type="catalytic activity">
    <reaction evidence="26">
        <text>[GlcNAc-(1-&gt;4)-Mur2Ac(oyl-L-Ala-gamma-D-Glu-L-Lys-D-Ala-D-Ala)](n)-di-trans,octa-cis-undecaprenyl diphosphate + beta-D-GlcNAc-(1-&gt;4)-Mur2Ac(oyl-L-Ala-gamma-D-Glu-L-Lys-D-Ala-D-Ala)-di-trans,octa-cis-undecaprenyl diphosphate = [GlcNAc-(1-&gt;4)-Mur2Ac(oyl-L-Ala-gamma-D-Glu-L-Lys-D-Ala-D-Ala)](n+1)-di-trans,octa-cis-undecaprenyl diphosphate + di-trans,octa-cis-undecaprenyl diphosphate + H(+)</text>
        <dbReference type="Rhea" id="RHEA:23708"/>
        <dbReference type="Rhea" id="RHEA-COMP:9602"/>
        <dbReference type="Rhea" id="RHEA-COMP:9603"/>
        <dbReference type="ChEBI" id="CHEBI:15378"/>
        <dbReference type="ChEBI" id="CHEBI:58405"/>
        <dbReference type="ChEBI" id="CHEBI:60033"/>
        <dbReference type="ChEBI" id="CHEBI:78435"/>
        <dbReference type="EC" id="2.4.99.28"/>
    </reaction>
</comment>
<keyword evidence="10" id="KW-0121">Carboxypeptidase</keyword>
<evidence type="ECO:0000256" key="21">
    <source>
        <dbReference type="ARBA" id="ARBA00023251"/>
    </source>
</evidence>
<dbReference type="EC" id="3.4.16.4" evidence="6"/>
<reference evidence="33 34" key="1">
    <citation type="submission" date="2019-02" db="EMBL/GenBank/DDBJ databases">
        <title>WGS of Pseudoxanthomonas species novum from clinical isolates.</title>
        <authorList>
            <person name="Bernier A.-M."/>
            <person name="Bernard K."/>
            <person name="Vachon A."/>
        </authorList>
    </citation>
    <scope>NUCLEOTIDE SEQUENCE [LARGE SCALE GENOMIC DNA]</scope>
    <source>
        <strain evidence="33 34">NML171200</strain>
    </source>
</reference>
<dbReference type="Gene3D" id="1.10.3810.10">
    <property type="entry name" value="Biosynthetic peptidoglycan transglycosylase-like"/>
    <property type="match status" value="1"/>
</dbReference>
<feature type="transmembrane region" description="Helical" evidence="29">
    <location>
        <begin position="7"/>
        <end position="31"/>
    </location>
</feature>
<evidence type="ECO:0000256" key="4">
    <source>
        <dbReference type="ARBA" id="ARBA00007090"/>
    </source>
</evidence>
<evidence type="ECO:0000256" key="1">
    <source>
        <dbReference type="ARBA" id="ARBA00002624"/>
    </source>
</evidence>
<keyword evidence="16" id="KW-0133">Cell shape</keyword>
<evidence type="ECO:0000313" key="34">
    <source>
        <dbReference type="Proteomes" id="UP000292627"/>
    </source>
</evidence>
<evidence type="ECO:0000256" key="26">
    <source>
        <dbReference type="ARBA" id="ARBA00049902"/>
    </source>
</evidence>
<proteinExistence type="inferred from homology"/>
<evidence type="ECO:0000256" key="27">
    <source>
        <dbReference type="ARBA" id="ARBA00060592"/>
    </source>
</evidence>
<comment type="function">
    <text evidence="1">Cell wall formation. Synthesis of cross-linked peptidoglycan from the lipid intermediates. The enzyme has a penicillin-insensitive transglycosylase N-terminal domain (formation of linear glycan strands) and a penicillin-sensitive transpeptidase C-terminal domain (cross-linking of the peptide subunits).</text>
</comment>
<dbReference type="NCBIfam" id="TIGR02074">
    <property type="entry name" value="PBP_1a_fam"/>
    <property type="match status" value="1"/>
</dbReference>
<dbReference type="InterPro" id="IPR012338">
    <property type="entry name" value="Beta-lactam/transpept-like"/>
</dbReference>
<keyword evidence="20 29" id="KW-0472">Membrane</keyword>
<keyword evidence="17" id="KW-0735">Signal-anchor</keyword>
<evidence type="ECO:0000256" key="20">
    <source>
        <dbReference type="ARBA" id="ARBA00023136"/>
    </source>
</evidence>
<evidence type="ECO:0000256" key="15">
    <source>
        <dbReference type="ARBA" id="ARBA00022801"/>
    </source>
</evidence>
<dbReference type="InterPro" id="IPR031376">
    <property type="entry name" value="PCB_OB"/>
</dbReference>
<dbReference type="Pfam" id="PF00905">
    <property type="entry name" value="Transpeptidase"/>
    <property type="match status" value="1"/>
</dbReference>
<feature type="domain" description="Penicillin-binding protein OB-like" evidence="32">
    <location>
        <begin position="320"/>
        <end position="433"/>
    </location>
</feature>
<evidence type="ECO:0000256" key="17">
    <source>
        <dbReference type="ARBA" id="ARBA00022968"/>
    </source>
</evidence>
<dbReference type="OrthoDB" id="9766909at2"/>
<dbReference type="InterPro" id="IPR001460">
    <property type="entry name" value="PCN-bd_Tpept"/>
</dbReference>
<dbReference type="EMBL" id="SHMC01000004">
    <property type="protein sequence ID" value="TAA24334.1"/>
    <property type="molecule type" value="Genomic_DNA"/>
</dbReference>
<dbReference type="Pfam" id="PF17092">
    <property type="entry name" value="PCB_OB"/>
    <property type="match status" value="1"/>
</dbReference>
<evidence type="ECO:0000256" key="2">
    <source>
        <dbReference type="ARBA" id="ARBA00004249"/>
    </source>
</evidence>
<feature type="domain" description="Penicillin-binding protein transpeptidase" evidence="30">
    <location>
        <begin position="437"/>
        <end position="758"/>
    </location>
</feature>
<sequence length="822" mass="89641">MSRFRRLLRWALLLCLAGALAGAVILGFFYYSISSKLPSIQSLRDVQLQEPMYVYANDGSLIGIFGETRRYPVDISKVPVNVQRAFVAAEDSNFYEHGGIDPTGISRAVWQTLTKDGRVAGGSTITQQVARQFFLSNEYSYTRKLAEMLLAMRIERMLTKDQILELYLNKSFFGNRSYGVAAAAEFYYGKTLDQLTLGEAATLVSSLKFPSSGNPISNPVRNHQRSVYVIDRMLEDHYISASDAAAAKAEPPHAAPHERPIDVYAPYVAEMVRQEMVSRFGGEVLDKGYHVTTTVDPLLQPAADQAVRTGLATYDHRHGWRGAEKHFEVTGDADAESLAAHLTGIVSEGGLDPVIVASVSGDSATVVTRDAQQIVLGPSASRWTGKTPGRLLQRGDLVRIGAERKDKDTEGKTRPTAEAKPEYVYTLDQLPQAQSALVSLDANSGAIRALVGGFSFAANKFNRATQARRQPGSSFKPFLYSAAFEKGFNPLSIVLDAPVVFRDRRGHVWRPGNDDGKFDGPMRLREALVKSKNLVSVRLLDAIGVDFARKFIAQFGFDEAELPPNLSMALGSASLTPMSVARGYAVLANGGSLVTPWLIDEVKDRDGKVVFKENPAVACRSCGRHGANAPAPSQVVDGFNFGPAQDPQAKAEPLATSKAEPADEQAPPPGTNVAPRAIDERTAYQLVSMMRDVVQRGTGTAAKVLGRADTAGKTGSTNDHRDAWFSGFAGPYVTTVWVGKDNFRSLGYREYGGKAALPIWIDYMRVALKDKPITPNDPPEGMVQVSRNGATEWIKVEDLERMQGEDSLQDQNATDEAAFDIF</sequence>
<feature type="domain" description="Glycosyl transferase family 51" evidence="31">
    <location>
        <begin position="60"/>
        <end position="233"/>
    </location>
</feature>
<evidence type="ECO:0000256" key="7">
    <source>
        <dbReference type="ARBA" id="ARBA00018638"/>
    </source>
</evidence>
<evidence type="ECO:0000256" key="12">
    <source>
        <dbReference type="ARBA" id="ARBA00022676"/>
    </source>
</evidence>
<dbReference type="Gene3D" id="3.40.710.10">
    <property type="entry name" value="DD-peptidase/beta-lactamase superfamily"/>
    <property type="match status" value="2"/>
</dbReference>
<evidence type="ECO:0000256" key="3">
    <source>
        <dbReference type="ARBA" id="ARBA00004752"/>
    </source>
</evidence>
<gene>
    <name evidence="33" type="ORF">EA660_11385</name>
</gene>
<dbReference type="Proteomes" id="UP000292627">
    <property type="component" value="Unassembled WGS sequence"/>
</dbReference>
<dbReference type="InterPro" id="IPR001264">
    <property type="entry name" value="Glyco_trans_51"/>
</dbReference>
<dbReference type="GO" id="GO:0005886">
    <property type="term" value="C:plasma membrane"/>
    <property type="evidence" value="ECO:0007669"/>
    <property type="project" value="UniProtKB-SubCell"/>
</dbReference>
<comment type="catalytic activity">
    <reaction evidence="24">
        <text>Preferential cleavage: (Ac)2-L-Lys-D-Ala-|-D-Ala. Also transpeptidation of peptidyl-alanyl moieties that are N-acyl substituents of D-alanine.</text>
        <dbReference type="EC" id="3.4.16.4"/>
    </reaction>
</comment>
<evidence type="ECO:0000259" key="32">
    <source>
        <dbReference type="Pfam" id="PF17092"/>
    </source>
</evidence>
<organism evidence="33 34">
    <name type="scientific">Pseudoxanthomonas winnipegensis</name>
    <dbReference type="NCBI Taxonomy" id="2480810"/>
    <lineage>
        <taxon>Bacteria</taxon>
        <taxon>Pseudomonadati</taxon>
        <taxon>Pseudomonadota</taxon>
        <taxon>Gammaproteobacteria</taxon>
        <taxon>Lysobacterales</taxon>
        <taxon>Lysobacteraceae</taxon>
        <taxon>Pseudoxanthomonas</taxon>
    </lineage>
</organism>
<dbReference type="GO" id="GO:0008955">
    <property type="term" value="F:peptidoglycan glycosyltransferase activity"/>
    <property type="evidence" value="ECO:0007669"/>
    <property type="project" value="UniProtKB-EC"/>
</dbReference>
<evidence type="ECO:0000256" key="14">
    <source>
        <dbReference type="ARBA" id="ARBA00022692"/>
    </source>
</evidence>
<keyword evidence="21" id="KW-0046">Antibiotic resistance</keyword>
<keyword evidence="23" id="KW-0961">Cell wall biogenesis/degradation</keyword>
<evidence type="ECO:0000256" key="19">
    <source>
        <dbReference type="ARBA" id="ARBA00022989"/>
    </source>
</evidence>
<evidence type="ECO:0000256" key="22">
    <source>
        <dbReference type="ARBA" id="ARBA00023268"/>
    </source>
</evidence>
<dbReference type="PANTHER" id="PTHR32282:SF27">
    <property type="entry name" value="PENICILLIN-BINDING PROTEIN 1A"/>
    <property type="match status" value="1"/>
</dbReference>
<dbReference type="GO" id="GO:0009252">
    <property type="term" value="P:peptidoglycan biosynthetic process"/>
    <property type="evidence" value="ECO:0007669"/>
    <property type="project" value="UniProtKB-UniPathway"/>
</dbReference>
<dbReference type="GO" id="GO:0071555">
    <property type="term" value="P:cell wall organization"/>
    <property type="evidence" value="ECO:0007669"/>
    <property type="project" value="UniProtKB-KW"/>
</dbReference>
<dbReference type="Pfam" id="PF00912">
    <property type="entry name" value="Transgly"/>
    <property type="match status" value="1"/>
</dbReference>
<dbReference type="EC" id="2.4.99.28" evidence="25"/>
<dbReference type="GO" id="GO:0046677">
    <property type="term" value="P:response to antibiotic"/>
    <property type="evidence" value="ECO:0007669"/>
    <property type="project" value="UniProtKB-KW"/>
</dbReference>
<evidence type="ECO:0000256" key="13">
    <source>
        <dbReference type="ARBA" id="ARBA00022679"/>
    </source>
</evidence>
<comment type="caution">
    <text evidence="33">The sequence shown here is derived from an EMBL/GenBank/DDBJ whole genome shotgun (WGS) entry which is preliminary data.</text>
</comment>
<evidence type="ECO:0000256" key="23">
    <source>
        <dbReference type="ARBA" id="ARBA00023316"/>
    </source>
</evidence>
<dbReference type="FunFam" id="1.10.3810.10:FF:000003">
    <property type="entry name" value="Penicillin-binding protein 1a"/>
    <property type="match status" value="1"/>
</dbReference>
<dbReference type="GO" id="GO:0008658">
    <property type="term" value="F:penicillin binding"/>
    <property type="evidence" value="ECO:0007669"/>
    <property type="project" value="InterPro"/>
</dbReference>
<keyword evidence="12" id="KW-0328">Glycosyltransferase</keyword>
<dbReference type="InterPro" id="IPR050396">
    <property type="entry name" value="Glycosyltr_51/Transpeptidase"/>
</dbReference>
<dbReference type="InterPro" id="IPR012340">
    <property type="entry name" value="NA-bd_OB-fold"/>
</dbReference>
<evidence type="ECO:0000313" key="33">
    <source>
        <dbReference type="EMBL" id="TAA24334.1"/>
    </source>
</evidence>
<evidence type="ECO:0000256" key="9">
    <source>
        <dbReference type="ARBA" id="ARBA00022519"/>
    </source>
</evidence>
<feature type="region of interest" description="Disordered" evidence="28">
    <location>
        <begin position="640"/>
        <end position="677"/>
    </location>
</feature>
<dbReference type="GO" id="GO:0030288">
    <property type="term" value="C:outer membrane-bounded periplasmic space"/>
    <property type="evidence" value="ECO:0007669"/>
    <property type="project" value="TreeGrafter"/>
</dbReference>
<keyword evidence="11" id="KW-0645">Protease</keyword>
<evidence type="ECO:0000256" key="24">
    <source>
        <dbReference type="ARBA" id="ARBA00034000"/>
    </source>
</evidence>
<dbReference type="PANTHER" id="PTHR32282">
    <property type="entry name" value="BINDING PROTEIN TRANSPEPTIDASE, PUTATIVE-RELATED"/>
    <property type="match status" value="1"/>
</dbReference>
<evidence type="ECO:0000259" key="31">
    <source>
        <dbReference type="Pfam" id="PF00912"/>
    </source>
</evidence>
<evidence type="ECO:0000259" key="30">
    <source>
        <dbReference type="Pfam" id="PF00905"/>
    </source>
</evidence>
<keyword evidence="8" id="KW-1003">Cell membrane</keyword>
<dbReference type="SUPFAM" id="SSF56601">
    <property type="entry name" value="beta-lactamase/transpeptidase-like"/>
    <property type="match status" value="1"/>
</dbReference>
<comment type="pathway">
    <text evidence="3">Cell wall biogenesis; peptidoglycan biosynthesis.</text>
</comment>
<evidence type="ECO:0000256" key="10">
    <source>
        <dbReference type="ARBA" id="ARBA00022645"/>
    </source>
</evidence>
<evidence type="ECO:0000256" key="18">
    <source>
        <dbReference type="ARBA" id="ARBA00022984"/>
    </source>
</evidence>